<dbReference type="Proteomes" id="UP000075901">
    <property type="component" value="Unassembled WGS sequence"/>
</dbReference>
<organism evidence="8 9">
    <name type="scientific">Anopheles maculatus</name>
    <dbReference type="NCBI Taxonomy" id="74869"/>
    <lineage>
        <taxon>Eukaryota</taxon>
        <taxon>Metazoa</taxon>
        <taxon>Ecdysozoa</taxon>
        <taxon>Arthropoda</taxon>
        <taxon>Hexapoda</taxon>
        <taxon>Insecta</taxon>
        <taxon>Pterygota</taxon>
        <taxon>Neoptera</taxon>
        <taxon>Endopterygota</taxon>
        <taxon>Diptera</taxon>
        <taxon>Nematocera</taxon>
        <taxon>Culicoidea</taxon>
        <taxon>Culicidae</taxon>
        <taxon>Anophelinae</taxon>
        <taxon>Anopheles</taxon>
        <taxon>Anopheles maculatus group</taxon>
    </lineage>
</organism>
<evidence type="ECO:0000256" key="3">
    <source>
        <dbReference type="ARBA" id="ARBA00022989"/>
    </source>
</evidence>
<evidence type="ECO:0000256" key="4">
    <source>
        <dbReference type="ARBA" id="ARBA00023136"/>
    </source>
</evidence>
<feature type="transmembrane region" description="Helical" evidence="6">
    <location>
        <begin position="74"/>
        <end position="98"/>
    </location>
</feature>
<evidence type="ECO:0000313" key="9">
    <source>
        <dbReference type="Proteomes" id="UP000075901"/>
    </source>
</evidence>
<evidence type="ECO:0000259" key="7">
    <source>
        <dbReference type="PROSITE" id="PS51225"/>
    </source>
</evidence>
<protein>
    <recommendedName>
        <fullName evidence="7">MARVEL domain-containing protein</fullName>
    </recommendedName>
</protein>
<keyword evidence="9" id="KW-1185">Reference proteome</keyword>
<keyword evidence="2 5" id="KW-0812">Transmembrane</keyword>
<keyword evidence="3 6" id="KW-1133">Transmembrane helix</keyword>
<evidence type="ECO:0000313" key="8">
    <source>
        <dbReference type="EnsemblMetazoa" id="AMAM007097-PA"/>
    </source>
</evidence>
<sequence length="166" mass="18401">MPANAGGRGAGHLNEQRSRGFRLGCCRVCTCLNINFVVSKNGILKCFELVLGWFCQTMLVQFGMDSAKDIGEAFWGFLTTSSAFLLTTTILLLCYTISDRTFHLVRQSIFEVVYNGLACVMYFSASSYLGFAVNVFLYPKFLLFKTTGGIHSAYPAMTAVYICQNV</sequence>
<keyword evidence="4 5" id="KW-0472">Membrane</keyword>
<evidence type="ECO:0000256" key="5">
    <source>
        <dbReference type="PROSITE-ProRule" id="PRU00581"/>
    </source>
</evidence>
<dbReference type="PROSITE" id="PS51225">
    <property type="entry name" value="MARVEL"/>
    <property type="match status" value="1"/>
</dbReference>
<evidence type="ECO:0000256" key="6">
    <source>
        <dbReference type="SAM" id="Phobius"/>
    </source>
</evidence>
<dbReference type="GO" id="GO:0016020">
    <property type="term" value="C:membrane"/>
    <property type="evidence" value="ECO:0007669"/>
    <property type="project" value="UniProtKB-SubCell"/>
</dbReference>
<dbReference type="InterPro" id="IPR008253">
    <property type="entry name" value="Marvel"/>
</dbReference>
<reference evidence="8" key="2">
    <citation type="submission" date="2020-05" db="UniProtKB">
        <authorList>
            <consortium name="EnsemblMetazoa"/>
        </authorList>
    </citation>
    <scope>IDENTIFICATION</scope>
    <source>
        <strain evidence="8">maculatus3</strain>
    </source>
</reference>
<evidence type="ECO:0000256" key="2">
    <source>
        <dbReference type="ARBA" id="ARBA00022692"/>
    </source>
</evidence>
<dbReference type="AlphaFoldDB" id="A0A182SHU6"/>
<evidence type="ECO:0000256" key="1">
    <source>
        <dbReference type="ARBA" id="ARBA00004141"/>
    </source>
</evidence>
<dbReference type="VEuPathDB" id="VectorBase:AMAM007097"/>
<name>A0A182SHU6_9DIPT</name>
<proteinExistence type="predicted"/>
<feature type="domain" description="MARVEL" evidence="7">
    <location>
        <begin position="36"/>
        <end position="166"/>
    </location>
</feature>
<reference evidence="9" key="1">
    <citation type="submission" date="2013-09" db="EMBL/GenBank/DDBJ databases">
        <title>The Genome Sequence of Anopheles maculatus species B.</title>
        <authorList>
            <consortium name="The Broad Institute Genomics Platform"/>
            <person name="Neafsey D.E."/>
            <person name="Besansky N."/>
            <person name="Howell P."/>
            <person name="Walton C."/>
            <person name="Young S.K."/>
            <person name="Zeng Q."/>
            <person name="Gargeya S."/>
            <person name="Fitzgerald M."/>
            <person name="Haas B."/>
            <person name="Abouelleil A."/>
            <person name="Allen A.W."/>
            <person name="Alvarado L."/>
            <person name="Arachchi H.M."/>
            <person name="Berlin A.M."/>
            <person name="Chapman S.B."/>
            <person name="Gainer-Dewar J."/>
            <person name="Goldberg J."/>
            <person name="Griggs A."/>
            <person name="Gujja S."/>
            <person name="Hansen M."/>
            <person name="Howarth C."/>
            <person name="Imamovic A."/>
            <person name="Ireland A."/>
            <person name="Larimer J."/>
            <person name="McCowan C."/>
            <person name="Murphy C."/>
            <person name="Pearson M."/>
            <person name="Poon T.W."/>
            <person name="Priest M."/>
            <person name="Roberts A."/>
            <person name="Saif S."/>
            <person name="Shea T."/>
            <person name="Sisk P."/>
            <person name="Sykes S."/>
            <person name="Wortman J."/>
            <person name="Nusbaum C."/>
            <person name="Birren B."/>
        </authorList>
    </citation>
    <scope>NUCLEOTIDE SEQUENCE [LARGE SCALE GENOMIC DNA]</scope>
    <source>
        <strain evidence="9">maculatus3</strain>
    </source>
</reference>
<feature type="transmembrane region" description="Helical" evidence="6">
    <location>
        <begin position="113"/>
        <end position="137"/>
    </location>
</feature>
<comment type="subcellular location">
    <subcellularLocation>
        <location evidence="1">Membrane</location>
        <topology evidence="1">Multi-pass membrane protein</topology>
    </subcellularLocation>
</comment>
<dbReference type="EnsemblMetazoa" id="AMAM007097-RA">
    <property type="protein sequence ID" value="AMAM007097-PA"/>
    <property type="gene ID" value="AMAM007097"/>
</dbReference>
<accession>A0A182SHU6</accession>